<dbReference type="EMBL" id="JASSZA010000012">
    <property type="protein sequence ID" value="KAK2096775.1"/>
    <property type="molecule type" value="Genomic_DNA"/>
</dbReference>
<feature type="compositionally biased region" description="Low complexity" evidence="6">
    <location>
        <begin position="188"/>
        <end position="200"/>
    </location>
</feature>
<evidence type="ECO:0000313" key="9">
    <source>
        <dbReference type="Proteomes" id="UP001266305"/>
    </source>
</evidence>
<keyword evidence="4" id="KW-0391">Immunity</keyword>
<accession>A0ABQ9UJ26</accession>
<evidence type="ECO:0000256" key="1">
    <source>
        <dbReference type="ARBA" id="ARBA00004236"/>
    </source>
</evidence>
<keyword evidence="5" id="KW-0472">Membrane</keyword>
<comment type="subcellular location">
    <subcellularLocation>
        <location evidence="1">Cell membrane</location>
    </subcellularLocation>
</comment>
<keyword evidence="9" id="KW-1185">Reference proteome</keyword>
<evidence type="ECO:0000256" key="4">
    <source>
        <dbReference type="ARBA" id="ARBA00022859"/>
    </source>
</evidence>
<reference evidence="8 9" key="1">
    <citation type="submission" date="2023-05" db="EMBL/GenBank/DDBJ databases">
        <title>B98-5 Cell Line De Novo Hybrid Assembly: An Optical Mapping Approach.</title>
        <authorList>
            <person name="Kananen K."/>
            <person name="Auerbach J.A."/>
            <person name="Kautto E."/>
            <person name="Blachly J.S."/>
        </authorList>
    </citation>
    <scope>NUCLEOTIDE SEQUENCE [LARGE SCALE GENOMIC DNA]</scope>
    <source>
        <strain evidence="8">B95-8</strain>
        <tissue evidence="8">Cell line</tissue>
    </source>
</reference>
<evidence type="ECO:0000259" key="7">
    <source>
        <dbReference type="Pfam" id="PF07686"/>
    </source>
</evidence>
<name>A0ABQ9UJ26_SAGOE</name>
<evidence type="ECO:0000256" key="2">
    <source>
        <dbReference type="ARBA" id="ARBA00022475"/>
    </source>
</evidence>
<dbReference type="PANTHER" id="PTHR23268:SF75">
    <property type="entry name" value="T CELL RECEPTOR BETA VARIABLE 13"/>
    <property type="match status" value="1"/>
</dbReference>
<dbReference type="InterPro" id="IPR036179">
    <property type="entry name" value="Ig-like_dom_sf"/>
</dbReference>
<protein>
    <recommendedName>
        <fullName evidence="7">Immunoglobulin V-set domain-containing protein</fullName>
    </recommendedName>
</protein>
<dbReference type="InterPro" id="IPR050413">
    <property type="entry name" value="TCR_beta_variable"/>
</dbReference>
<comment type="caution">
    <text evidence="8">The sequence shown here is derived from an EMBL/GenBank/DDBJ whole genome shotgun (WGS) entry which is preliminary data.</text>
</comment>
<organism evidence="8 9">
    <name type="scientific">Saguinus oedipus</name>
    <name type="common">Cotton-top tamarin</name>
    <name type="synonym">Oedipomidas oedipus</name>
    <dbReference type="NCBI Taxonomy" id="9490"/>
    <lineage>
        <taxon>Eukaryota</taxon>
        <taxon>Metazoa</taxon>
        <taxon>Chordata</taxon>
        <taxon>Craniata</taxon>
        <taxon>Vertebrata</taxon>
        <taxon>Euteleostomi</taxon>
        <taxon>Mammalia</taxon>
        <taxon>Eutheria</taxon>
        <taxon>Euarchontoglires</taxon>
        <taxon>Primates</taxon>
        <taxon>Haplorrhini</taxon>
        <taxon>Platyrrhini</taxon>
        <taxon>Cebidae</taxon>
        <taxon>Callitrichinae</taxon>
        <taxon>Saguinus</taxon>
    </lineage>
</organism>
<sequence>MPSPILPDSARDTRLLCCVMLCLLGTGSVAAGIIQYPRHLIKEKRETATLKCYPIPGHDTVYWYQQGPGQGLQFLISYYEKMPRDKGSIPDRFTAQQFSDYHSELNMSSLELGDSALSAPSPIWVPERHVKHAPKRTVLSKTSDHPSSSTDISPSAEPSDDFTKLPSPENLTSTSTEDDILPCPSPTAPADASSRSSSPDLDPDATPDS</sequence>
<gene>
    <name evidence="8" type="ORF">P7K49_025809</name>
</gene>
<evidence type="ECO:0000256" key="5">
    <source>
        <dbReference type="ARBA" id="ARBA00023136"/>
    </source>
</evidence>
<dbReference type="SUPFAM" id="SSF48726">
    <property type="entry name" value="Immunoglobulin"/>
    <property type="match status" value="1"/>
</dbReference>
<evidence type="ECO:0000256" key="6">
    <source>
        <dbReference type="SAM" id="MobiDB-lite"/>
    </source>
</evidence>
<dbReference type="Pfam" id="PF07686">
    <property type="entry name" value="V-set"/>
    <property type="match status" value="1"/>
</dbReference>
<keyword evidence="2" id="KW-1003">Cell membrane</keyword>
<dbReference type="InterPro" id="IPR013106">
    <property type="entry name" value="Ig_V-set"/>
</dbReference>
<keyword evidence="3" id="KW-0732">Signal</keyword>
<evidence type="ECO:0000313" key="8">
    <source>
        <dbReference type="EMBL" id="KAK2096775.1"/>
    </source>
</evidence>
<evidence type="ECO:0000256" key="3">
    <source>
        <dbReference type="ARBA" id="ARBA00022729"/>
    </source>
</evidence>
<feature type="domain" description="Immunoglobulin V-set" evidence="7">
    <location>
        <begin position="36"/>
        <end position="116"/>
    </location>
</feature>
<proteinExistence type="predicted"/>
<dbReference type="PANTHER" id="PTHR23268">
    <property type="entry name" value="T-CELL RECEPTOR BETA CHAIN"/>
    <property type="match status" value="1"/>
</dbReference>
<dbReference type="Gene3D" id="2.60.40.10">
    <property type="entry name" value="Immunoglobulins"/>
    <property type="match status" value="1"/>
</dbReference>
<dbReference type="Proteomes" id="UP001266305">
    <property type="component" value="Unassembled WGS sequence"/>
</dbReference>
<feature type="compositionally biased region" description="Polar residues" evidence="6">
    <location>
        <begin position="139"/>
        <end position="153"/>
    </location>
</feature>
<feature type="region of interest" description="Disordered" evidence="6">
    <location>
        <begin position="134"/>
        <end position="209"/>
    </location>
</feature>
<dbReference type="InterPro" id="IPR013783">
    <property type="entry name" value="Ig-like_fold"/>
</dbReference>